<dbReference type="KEGG" id="meti:DK427_03185"/>
<name>A0A2U8VNA5_9HYPH</name>
<dbReference type="InterPro" id="IPR025870">
    <property type="entry name" value="Glyoxalase-like_dom"/>
</dbReference>
<evidence type="ECO:0000313" key="3">
    <source>
        <dbReference type="Proteomes" id="UP000246058"/>
    </source>
</evidence>
<dbReference type="Gene3D" id="3.10.180.10">
    <property type="entry name" value="2,3-Dihydroxybiphenyl 1,2-Dioxygenase, domain 1"/>
    <property type="match status" value="1"/>
</dbReference>
<dbReference type="AlphaFoldDB" id="A0A2U8VNA5"/>
<dbReference type="EMBL" id="CP029551">
    <property type="protein sequence ID" value="AWN34866.1"/>
    <property type="molecule type" value="Genomic_DNA"/>
</dbReference>
<gene>
    <name evidence="2" type="ORF">DK427_03185</name>
</gene>
<accession>A0A2U8VNA5</accession>
<sequence>MLTLDHLAVVAPTLAEGIAHVRESLELDIPEGGRHREMGTRNHLLRLGEALFLEVIAVDPKAPHPGRPRWFGLDDAGGVRADWEAGRRLRAFVARTDDLDGAVAQRPGLFGRPARMTRGALAWRFGVRDDGALPLDGLAPCLMAWGPEGNPARAMPNLGARLLAFRLDHPDPEAAAALYREIGLIDSPEIREGPVFRYTAEIETPSGPRTLA</sequence>
<evidence type="ECO:0000259" key="1">
    <source>
        <dbReference type="Pfam" id="PF13468"/>
    </source>
</evidence>
<keyword evidence="3" id="KW-1185">Reference proteome</keyword>
<dbReference type="RefSeq" id="WP_109949998.1">
    <property type="nucleotide sequence ID" value="NZ_CP029551.1"/>
</dbReference>
<dbReference type="OrthoDB" id="8451710at2"/>
<proteinExistence type="predicted"/>
<reference evidence="2 3" key="1">
    <citation type="submission" date="2018-05" db="EMBL/GenBank/DDBJ databases">
        <title>Complete Genome Sequence of Methylobacterium sp. 17Sr1-43.</title>
        <authorList>
            <person name="Srinivasan S."/>
        </authorList>
    </citation>
    <scope>NUCLEOTIDE SEQUENCE [LARGE SCALE GENOMIC DNA]</scope>
    <source>
        <strain evidence="2 3">17Sr1-43</strain>
    </source>
</reference>
<dbReference type="Proteomes" id="UP000246058">
    <property type="component" value="Chromosome"/>
</dbReference>
<evidence type="ECO:0000313" key="2">
    <source>
        <dbReference type="EMBL" id="AWN34866.1"/>
    </source>
</evidence>
<protein>
    <submittedName>
        <fullName evidence="2">Riboflavin deaminase</fullName>
    </submittedName>
</protein>
<organism evidence="2 3">
    <name type="scientific">Methylobacterium radiodurans</name>
    <dbReference type="NCBI Taxonomy" id="2202828"/>
    <lineage>
        <taxon>Bacteria</taxon>
        <taxon>Pseudomonadati</taxon>
        <taxon>Pseudomonadota</taxon>
        <taxon>Alphaproteobacteria</taxon>
        <taxon>Hyphomicrobiales</taxon>
        <taxon>Methylobacteriaceae</taxon>
        <taxon>Methylobacterium</taxon>
    </lineage>
</organism>
<dbReference type="Pfam" id="PF13468">
    <property type="entry name" value="Glyoxalase_3"/>
    <property type="match status" value="1"/>
</dbReference>
<dbReference type="InterPro" id="IPR029068">
    <property type="entry name" value="Glyas_Bleomycin-R_OHBP_Dase"/>
</dbReference>
<feature type="domain" description="Glyoxalase-like" evidence="1">
    <location>
        <begin position="4"/>
        <end position="182"/>
    </location>
</feature>